<dbReference type="Pfam" id="PF06870">
    <property type="entry name" value="RNA_pol_I_A49"/>
    <property type="match status" value="1"/>
</dbReference>
<keyword evidence="5" id="KW-0539">Nucleus</keyword>
<evidence type="ECO:0000256" key="3">
    <source>
        <dbReference type="ARBA" id="ARBA00022478"/>
    </source>
</evidence>
<dbReference type="GO" id="GO:0003677">
    <property type="term" value="F:DNA binding"/>
    <property type="evidence" value="ECO:0007669"/>
    <property type="project" value="InterPro"/>
</dbReference>
<evidence type="ECO:0000256" key="5">
    <source>
        <dbReference type="ARBA" id="ARBA00023242"/>
    </source>
</evidence>
<evidence type="ECO:0008006" key="7">
    <source>
        <dbReference type="Google" id="ProtNLM"/>
    </source>
</evidence>
<accession>A0A1D2A768</accession>
<evidence type="ECO:0000313" key="6">
    <source>
        <dbReference type="EMBL" id="JAT74911.1"/>
    </source>
</evidence>
<evidence type="ECO:0000256" key="1">
    <source>
        <dbReference type="ARBA" id="ARBA00004604"/>
    </source>
</evidence>
<reference evidence="6" key="1">
    <citation type="submission" date="2015-08" db="EMBL/GenBank/DDBJ databases">
        <authorList>
            <person name="Babu N.S."/>
            <person name="Beckwith C.J."/>
            <person name="Beseler K.G."/>
            <person name="Brison A."/>
            <person name="Carone J.V."/>
            <person name="Caskin T.P."/>
            <person name="Diamond M."/>
            <person name="Durham M.E."/>
            <person name="Foxe J.M."/>
            <person name="Go M."/>
            <person name="Henderson B.A."/>
            <person name="Jones I.B."/>
            <person name="McGettigan J.A."/>
            <person name="Micheletti S.J."/>
            <person name="Nasrallah M.E."/>
            <person name="Ortiz D."/>
            <person name="Piller C.R."/>
            <person name="Privatt S.R."/>
            <person name="Schneider S.L."/>
            <person name="Sharp S."/>
            <person name="Smith T.C."/>
            <person name="Stanton J.D."/>
            <person name="Ullery H.E."/>
            <person name="Wilson R.J."/>
            <person name="Serrano M.G."/>
            <person name="Buck G."/>
            <person name="Lee V."/>
            <person name="Wang Y."/>
            <person name="Carvalho R."/>
            <person name="Voegtly L."/>
            <person name="Shi R."/>
            <person name="Duckworth R."/>
            <person name="Johnson A."/>
            <person name="Loviza R."/>
            <person name="Walstead R."/>
            <person name="Shah Z."/>
            <person name="Kiflezghi M."/>
            <person name="Wade K."/>
            <person name="Ball S.L."/>
            <person name="Bradley K.W."/>
            <person name="Asai D.J."/>
            <person name="Bowman C.A."/>
            <person name="Russell D.A."/>
            <person name="Pope W.H."/>
            <person name="Jacobs-Sera D."/>
            <person name="Hendrix R.W."/>
            <person name="Hatfull G.F."/>
        </authorList>
    </citation>
    <scope>NUCLEOTIDE SEQUENCE</scope>
</reference>
<dbReference type="InterPro" id="IPR009668">
    <property type="entry name" value="RNA_pol-assoc_fac_A49-like"/>
</dbReference>
<proteinExistence type="inferred from homology"/>
<dbReference type="GO" id="GO:0000428">
    <property type="term" value="C:DNA-directed RNA polymerase complex"/>
    <property type="evidence" value="ECO:0007669"/>
    <property type="project" value="UniProtKB-KW"/>
</dbReference>
<comment type="subcellular location">
    <subcellularLocation>
        <location evidence="1">Nucleus</location>
        <location evidence="1">Nucleolus</location>
    </subcellularLocation>
</comment>
<keyword evidence="3" id="KW-0240">DNA-directed RNA polymerase</keyword>
<evidence type="ECO:0000256" key="2">
    <source>
        <dbReference type="ARBA" id="ARBA00009430"/>
    </source>
</evidence>
<organism evidence="6">
    <name type="scientific">Auxenochlorella protothecoides</name>
    <name type="common">Green microalga</name>
    <name type="synonym">Chlorella protothecoides</name>
    <dbReference type="NCBI Taxonomy" id="3075"/>
    <lineage>
        <taxon>Eukaryota</taxon>
        <taxon>Viridiplantae</taxon>
        <taxon>Chlorophyta</taxon>
        <taxon>core chlorophytes</taxon>
        <taxon>Trebouxiophyceae</taxon>
        <taxon>Chlorellales</taxon>
        <taxon>Chlorellaceae</taxon>
        <taxon>Auxenochlorella</taxon>
    </lineage>
</organism>
<dbReference type="AlphaFoldDB" id="A0A1D2A768"/>
<dbReference type="PANTHER" id="PTHR14440">
    <property type="entry name" value="DNA-DIRECTED RNA POLYMERASE I SUBUNIT RPA49"/>
    <property type="match status" value="1"/>
</dbReference>
<comment type="similarity">
    <text evidence="2">Belongs to the eukaryotic RPA49/POLR1E RNA polymerase subunit family.</text>
</comment>
<evidence type="ECO:0000256" key="4">
    <source>
        <dbReference type="ARBA" id="ARBA00023163"/>
    </source>
</evidence>
<gene>
    <name evidence="6" type="ORF">g.35603</name>
</gene>
<dbReference type="GO" id="GO:0005730">
    <property type="term" value="C:nucleolus"/>
    <property type="evidence" value="ECO:0007669"/>
    <property type="project" value="UniProtKB-SubCell"/>
</dbReference>
<keyword evidence="4" id="KW-0804">Transcription</keyword>
<name>A0A1D2A768_AUXPR</name>
<dbReference type="EMBL" id="GDKF01003711">
    <property type="protein sequence ID" value="JAT74911.1"/>
    <property type="molecule type" value="Transcribed_RNA"/>
</dbReference>
<protein>
    <recommendedName>
        <fullName evidence="7">DNA-directed RNA polymerase I subunit rpa49</fullName>
    </recommendedName>
</protein>
<sequence>MGKRKSGASSTFPETIAQQPAQLRSAAGPYAVYFPSGYDPATGVKWETYTHAKKRHSLIVGRADSVDFVGGSMGGEHSTAPPCRYALGVFDRASGALTLAPLAHDRLLRLEPRVCGVDYGPSEALNSSVEGLEERKAATLRLVGQLGSQRRQRQLLAREAARVDPRATVSSPEALRGQVARGAASPSKEDLVAAAIAGRALPPHDPGATTAPRAYPTRGLVWDALWDALPVEAYLRLAREGPAPAEDADADGAGAEGAPRTAYVAARLADRAAWAACAGPQRAERARLLGLLDAGATLLTRHAVLRPTRAGLSSLEARTGVPADVLAPLLARFYTHHAAGAEAGAAERWVQAPGQRDLMLSWMVAAALRAEPSASLDGAEAEALAATLQLRLAALAERCRELGATTSTTGAHGAKKTRVTLLPPSAEARTLASYFPGLKMEKKRAGRG</sequence>
<dbReference type="GO" id="GO:0006351">
    <property type="term" value="P:DNA-templated transcription"/>
    <property type="evidence" value="ECO:0007669"/>
    <property type="project" value="InterPro"/>
</dbReference>